<dbReference type="InterPro" id="IPR029063">
    <property type="entry name" value="SAM-dependent_MTases_sf"/>
</dbReference>
<dbReference type="SUPFAM" id="SSF53335">
    <property type="entry name" value="S-adenosyl-L-methionine-dependent methyltransferases"/>
    <property type="match status" value="1"/>
</dbReference>
<evidence type="ECO:0000313" key="3">
    <source>
        <dbReference type="EMBL" id="SHG04119.1"/>
    </source>
</evidence>
<keyword evidence="4" id="KW-1185">Reference proteome</keyword>
<evidence type="ECO:0000313" key="4">
    <source>
        <dbReference type="Proteomes" id="UP000184287"/>
    </source>
</evidence>
<gene>
    <name evidence="3" type="ORF">SAMN04488522_104254</name>
</gene>
<protein>
    <submittedName>
        <fullName evidence="3">Ubiquinone/menaquinone biosynthesis C-methylase UbiE</fullName>
    </submittedName>
</protein>
<dbReference type="Gene3D" id="3.40.50.150">
    <property type="entry name" value="Vaccinia Virus protein VP39"/>
    <property type="match status" value="1"/>
</dbReference>
<dbReference type="GO" id="GO:0032259">
    <property type="term" value="P:methylation"/>
    <property type="evidence" value="ECO:0007669"/>
    <property type="project" value="UniProtKB-KW"/>
</dbReference>
<dbReference type="Pfam" id="PF13649">
    <property type="entry name" value="Methyltransf_25"/>
    <property type="match status" value="1"/>
</dbReference>
<organism evidence="3 4">
    <name type="scientific">Pedobacter caeni</name>
    <dbReference type="NCBI Taxonomy" id="288992"/>
    <lineage>
        <taxon>Bacteria</taxon>
        <taxon>Pseudomonadati</taxon>
        <taxon>Bacteroidota</taxon>
        <taxon>Sphingobacteriia</taxon>
        <taxon>Sphingobacteriales</taxon>
        <taxon>Sphingobacteriaceae</taxon>
        <taxon>Pedobacter</taxon>
    </lineage>
</organism>
<evidence type="ECO:0000256" key="1">
    <source>
        <dbReference type="ARBA" id="ARBA00022679"/>
    </source>
</evidence>
<dbReference type="Proteomes" id="UP000184287">
    <property type="component" value="Unassembled WGS sequence"/>
</dbReference>
<dbReference type="GO" id="GO:0008168">
    <property type="term" value="F:methyltransferase activity"/>
    <property type="evidence" value="ECO:0007669"/>
    <property type="project" value="UniProtKB-KW"/>
</dbReference>
<dbReference type="InterPro" id="IPR041698">
    <property type="entry name" value="Methyltransf_25"/>
</dbReference>
<proteinExistence type="predicted"/>
<feature type="domain" description="Methyltransferase" evidence="2">
    <location>
        <begin position="39"/>
        <end position="130"/>
    </location>
</feature>
<accession>A0A1M5GK85</accession>
<reference evidence="4" key="1">
    <citation type="submission" date="2016-11" db="EMBL/GenBank/DDBJ databases">
        <authorList>
            <person name="Varghese N."/>
            <person name="Submissions S."/>
        </authorList>
    </citation>
    <scope>NUCLEOTIDE SEQUENCE [LARGE SCALE GENOMIC DNA]</scope>
    <source>
        <strain evidence="4">DSM 16990</strain>
    </source>
</reference>
<keyword evidence="1" id="KW-0808">Transferase</keyword>
<dbReference type="RefSeq" id="WP_073232975.1">
    <property type="nucleotide sequence ID" value="NZ_FQUQ01000004.1"/>
</dbReference>
<name>A0A1M5GK85_9SPHI</name>
<dbReference type="STRING" id="288992.SAMN04488522_104254"/>
<keyword evidence="3" id="KW-0489">Methyltransferase</keyword>
<dbReference type="AlphaFoldDB" id="A0A1M5GK85"/>
<sequence length="248" mass="28635">MQTDQLYRDSNLTTFYDFDNTWSEDYDQYLKLAEEARTVLDLGCGTGTLSAALCRNNKEVVGVDYSEEMLAIAKTKTNEVKWVQGDARTLDLGQKFDLIILSGHVFQVFLNAEDRKAVLLTIKRHLNEHGVFIFDSRNPVPKEWESWTKEQSLRTFIHPFFGKVIGWNTFRLEKEVVIYGTFYDVLASGTIYNAYSGITFPTYEEISRLIRESGLKQNHLFGSWKMDNFVSNSPEMIFVGSLIKEFEI</sequence>
<keyword evidence="3" id="KW-0830">Ubiquinone</keyword>
<dbReference type="PANTHER" id="PTHR43861">
    <property type="entry name" value="TRANS-ACONITATE 2-METHYLTRANSFERASE-RELATED"/>
    <property type="match status" value="1"/>
</dbReference>
<evidence type="ECO:0000259" key="2">
    <source>
        <dbReference type="Pfam" id="PF13649"/>
    </source>
</evidence>
<dbReference type="EMBL" id="FQUQ01000004">
    <property type="protein sequence ID" value="SHG04119.1"/>
    <property type="molecule type" value="Genomic_DNA"/>
</dbReference>
<dbReference type="OrthoDB" id="9789123at2"/>
<dbReference type="CDD" id="cd02440">
    <property type="entry name" value="AdoMet_MTases"/>
    <property type="match status" value="1"/>
</dbReference>